<protein>
    <submittedName>
        <fullName evidence="9">Metal transporter</fullName>
    </submittedName>
</protein>
<evidence type="ECO:0000259" key="8">
    <source>
        <dbReference type="Pfam" id="PF01545"/>
    </source>
</evidence>
<evidence type="ECO:0000256" key="4">
    <source>
        <dbReference type="ARBA" id="ARBA00022989"/>
    </source>
</evidence>
<keyword evidence="2" id="KW-0813">Transport</keyword>
<keyword evidence="10" id="KW-1185">Reference proteome</keyword>
<dbReference type="InterPro" id="IPR027469">
    <property type="entry name" value="Cation_efflux_TMD_sf"/>
</dbReference>
<evidence type="ECO:0000256" key="1">
    <source>
        <dbReference type="ARBA" id="ARBA00004141"/>
    </source>
</evidence>
<dbReference type="NCBIfam" id="NF033827">
    <property type="entry name" value="CDF_efflux_DmeF"/>
    <property type="match status" value="1"/>
</dbReference>
<sequence>MPHLPHPRQHHHVFDEGNPLAERNTRWAVLLTAGMMVAEIIGGWWFNSMALLADGWHMSSHALALGLSVLAYAAARRYAHDTRFSFGTWKIEILGGFSSALLLLAVAALMLFQSLERLLSPLPIHYDQAIAIALLGLLVNLLCAWLLNDSHHHGAAHHHGHHHHDHSHRHGHDHDHAIHADLNLRSAYLHVLADAATSVLAIIALFAGKLWGAAWLDPLMGVAGAVLVAIWAKGLLQQTGRILLDAEMDTPLAARVRALLEAGPWPLSITDLHLWQVGKGRYACIVALDCEGKATADDFRRLLTGCPQLAHVTVEVNPPQRHSRFRRVAATARSLR</sequence>
<feature type="transmembrane region" description="Helical" evidence="7">
    <location>
        <begin position="187"/>
        <end position="207"/>
    </location>
</feature>
<evidence type="ECO:0000256" key="5">
    <source>
        <dbReference type="ARBA" id="ARBA00023065"/>
    </source>
</evidence>
<dbReference type="PANTHER" id="PTHR45755">
    <property type="match status" value="1"/>
</dbReference>
<dbReference type="RefSeq" id="WP_189351646.1">
    <property type="nucleotide sequence ID" value="NZ_BMYP01000001.1"/>
</dbReference>
<feature type="transmembrane region" description="Helical" evidence="7">
    <location>
        <begin position="213"/>
        <end position="232"/>
    </location>
</feature>
<dbReference type="Gene3D" id="1.20.1510.10">
    <property type="entry name" value="Cation efflux protein transmembrane domain"/>
    <property type="match status" value="1"/>
</dbReference>
<keyword evidence="6 7" id="KW-0472">Membrane</keyword>
<evidence type="ECO:0000256" key="3">
    <source>
        <dbReference type="ARBA" id="ARBA00022692"/>
    </source>
</evidence>
<dbReference type="PANTHER" id="PTHR45755:SF4">
    <property type="entry name" value="ZINC TRANSPORTER 7"/>
    <property type="match status" value="1"/>
</dbReference>
<accession>A0ABQ3H6N1</accession>
<dbReference type="InterPro" id="IPR058533">
    <property type="entry name" value="Cation_efflux_TM"/>
</dbReference>
<dbReference type="SUPFAM" id="SSF161111">
    <property type="entry name" value="Cation efflux protein transmembrane domain-like"/>
    <property type="match status" value="1"/>
</dbReference>
<evidence type="ECO:0000313" key="10">
    <source>
        <dbReference type="Proteomes" id="UP000662678"/>
    </source>
</evidence>
<feature type="domain" description="Cation efflux protein transmembrane" evidence="8">
    <location>
        <begin position="28"/>
        <end position="244"/>
    </location>
</feature>
<proteinExistence type="predicted"/>
<evidence type="ECO:0000313" key="9">
    <source>
        <dbReference type="EMBL" id="GHD70394.1"/>
    </source>
</evidence>
<evidence type="ECO:0000256" key="7">
    <source>
        <dbReference type="SAM" id="Phobius"/>
    </source>
</evidence>
<keyword evidence="3 7" id="KW-0812">Transmembrane</keyword>
<feature type="transmembrane region" description="Helical" evidence="7">
    <location>
        <begin position="27"/>
        <end position="46"/>
    </location>
</feature>
<gene>
    <name evidence="9" type="ORF">GCM10011419_00590</name>
</gene>
<dbReference type="NCBIfam" id="TIGR01297">
    <property type="entry name" value="CDF"/>
    <property type="match status" value="1"/>
</dbReference>
<reference evidence="10" key="1">
    <citation type="journal article" date="2019" name="Int. J. Syst. Evol. Microbiol.">
        <title>The Global Catalogue of Microorganisms (GCM) 10K type strain sequencing project: providing services to taxonomists for standard genome sequencing and annotation.</title>
        <authorList>
            <consortium name="The Broad Institute Genomics Platform"/>
            <consortium name="The Broad Institute Genome Sequencing Center for Infectious Disease"/>
            <person name="Wu L."/>
            <person name="Ma J."/>
        </authorList>
    </citation>
    <scope>NUCLEOTIDE SEQUENCE [LARGE SCALE GENOMIC DNA]</scope>
    <source>
        <strain evidence="10">KCTC 23713</strain>
    </source>
</reference>
<dbReference type="InterPro" id="IPR002524">
    <property type="entry name" value="Cation_efflux"/>
</dbReference>
<dbReference type="EMBL" id="BMYP01000001">
    <property type="protein sequence ID" value="GHD70394.1"/>
    <property type="molecule type" value="Genomic_DNA"/>
</dbReference>
<feature type="transmembrane region" description="Helical" evidence="7">
    <location>
        <begin position="124"/>
        <end position="147"/>
    </location>
</feature>
<name>A0ABQ3H6N1_9NEIS</name>
<evidence type="ECO:0000256" key="2">
    <source>
        <dbReference type="ARBA" id="ARBA00022448"/>
    </source>
</evidence>
<dbReference type="InterPro" id="IPR045316">
    <property type="entry name" value="Msc2-like"/>
</dbReference>
<keyword evidence="4 7" id="KW-1133">Transmembrane helix</keyword>
<comment type="subcellular location">
    <subcellularLocation>
        <location evidence="1">Membrane</location>
        <topology evidence="1">Multi-pass membrane protein</topology>
    </subcellularLocation>
</comment>
<feature type="transmembrane region" description="Helical" evidence="7">
    <location>
        <begin position="58"/>
        <end position="79"/>
    </location>
</feature>
<evidence type="ECO:0000256" key="6">
    <source>
        <dbReference type="ARBA" id="ARBA00023136"/>
    </source>
</evidence>
<keyword evidence="5" id="KW-0406">Ion transport</keyword>
<organism evidence="9 10">
    <name type="scientific">Vogesella fluminis</name>
    <dbReference type="NCBI Taxonomy" id="1069161"/>
    <lineage>
        <taxon>Bacteria</taxon>
        <taxon>Pseudomonadati</taxon>
        <taxon>Pseudomonadota</taxon>
        <taxon>Betaproteobacteria</taxon>
        <taxon>Neisseriales</taxon>
        <taxon>Chromobacteriaceae</taxon>
        <taxon>Vogesella</taxon>
    </lineage>
</organism>
<dbReference type="Pfam" id="PF01545">
    <property type="entry name" value="Cation_efflux"/>
    <property type="match status" value="1"/>
</dbReference>
<dbReference type="Proteomes" id="UP000662678">
    <property type="component" value="Unassembled WGS sequence"/>
</dbReference>
<comment type="caution">
    <text evidence="9">The sequence shown here is derived from an EMBL/GenBank/DDBJ whole genome shotgun (WGS) entry which is preliminary data.</text>
</comment>
<feature type="transmembrane region" description="Helical" evidence="7">
    <location>
        <begin position="91"/>
        <end position="112"/>
    </location>
</feature>